<keyword evidence="9 10" id="KW-0472">Membrane</keyword>
<dbReference type="GO" id="GO:0005886">
    <property type="term" value="C:plasma membrane"/>
    <property type="evidence" value="ECO:0007669"/>
    <property type="project" value="InterPro"/>
</dbReference>
<dbReference type="GO" id="GO:0030007">
    <property type="term" value="P:intracellular potassium ion homeostasis"/>
    <property type="evidence" value="ECO:0007669"/>
    <property type="project" value="UniProtKB-UniRule"/>
</dbReference>
<gene>
    <name evidence="12" type="ORF">PNEJI1_000744</name>
</gene>
<feature type="transmembrane region" description="Helical" evidence="10">
    <location>
        <begin position="72"/>
        <end position="96"/>
    </location>
</feature>
<feature type="transmembrane region" description="Helical" evidence="10">
    <location>
        <begin position="372"/>
        <end position="394"/>
    </location>
</feature>
<feature type="transmembrane region" description="Helical" evidence="10">
    <location>
        <begin position="557"/>
        <end position="579"/>
    </location>
</feature>
<keyword evidence="5 10" id="KW-0812">Transmembrane</keyword>
<dbReference type="EMBL" id="CAKM01000275">
    <property type="protein sequence ID" value="CCJ31020.1"/>
    <property type="molecule type" value="Genomic_DNA"/>
</dbReference>
<name>L0PH96_PNEJI</name>
<dbReference type="InterPro" id="IPR015958">
    <property type="entry name" value="Trk1_fungi"/>
</dbReference>
<evidence type="ECO:0000256" key="7">
    <source>
        <dbReference type="ARBA" id="ARBA00022989"/>
    </source>
</evidence>
<feature type="transmembrane region" description="Helical" evidence="10">
    <location>
        <begin position="437"/>
        <end position="464"/>
    </location>
</feature>
<evidence type="ECO:0000256" key="9">
    <source>
        <dbReference type="ARBA" id="ARBA00023136"/>
    </source>
</evidence>
<evidence type="ECO:0000256" key="8">
    <source>
        <dbReference type="ARBA" id="ARBA00023065"/>
    </source>
</evidence>
<dbReference type="Proteomes" id="UP000010422">
    <property type="component" value="Unassembled WGS sequence"/>
</dbReference>
<feature type="region of interest" description="Disordered" evidence="11">
    <location>
        <begin position="175"/>
        <end position="197"/>
    </location>
</feature>
<evidence type="ECO:0000256" key="3">
    <source>
        <dbReference type="ARBA" id="ARBA00022448"/>
    </source>
</evidence>
<dbReference type="PANTHER" id="PTHR31064:SF30">
    <property type="entry name" value="HIGH-AFFINITY POTASSIUM TRANSPORT PROTEIN-RELATED"/>
    <property type="match status" value="1"/>
</dbReference>
<dbReference type="AlphaFoldDB" id="L0PH96"/>
<comment type="caution">
    <text evidence="12">The sequence shown here is derived from an EMBL/GenBank/DDBJ whole genome shotgun (WGS) entry which is preliminary data.</text>
</comment>
<feature type="transmembrane region" description="Helical" evidence="10">
    <location>
        <begin position="18"/>
        <end position="35"/>
    </location>
</feature>
<evidence type="ECO:0000256" key="10">
    <source>
        <dbReference type="PIRNR" id="PIRNR002450"/>
    </source>
</evidence>
<evidence type="ECO:0000256" key="6">
    <source>
        <dbReference type="ARBA" id="ARBA00022958"/>
    </source>
</evidence>
<keyword evidence="4 10" id="KW-0633">Potassium transport</keyword>
<keyword evidence="6 10" id="KW-0630">Potassium</keyword>
<dbReference type="PIRSF" id="PIRSF002450">
    <property type="entry name" value="K+_transpter_TRK"/>
    <property type="match status" value="1"/>
</dbReference>
<evidence type="ECO:0000256" key="11">
    <source>
        <dbReference type="SAM" id="MobiDB-lite"/>
    </source>
</evidence>
<sequence length="745" mass="85060">MGGTIEKLKTIQILLPKVSIYIAVMILIGTFLIYLQSNIQYIDAFFLATSAATQAGLVTLDINTLSVYQQVVLYIIPMLTTPIFIHSLTAIVRLFLIRIQQARTQSLRKNQCLNNVFMSYSEIEERGVGDRPIHVLLRRESVIENETQSMPFCKIGTSFGNIVSPIRMNELERRNDVDSKRGGPLNSAGMDSSFNANRQHNKDENFVTEFQKYECVSLQQERHGNSDIRFGDLPVPVRSSIDGPKDDELYIVPDRFEQENQFNNKLQKSKSVEPQSVSIINEGLTNITRLSTYDNNNYYLRMRKSITIDRSISKVSTFDRYISNAFWKKRDSSPFSQRTNKSFPYLSYQPTIGRNSAFVTLTKEQRDELGGYYVLIHVFAAICFLLFSVFAKSYKEAIIDSLASPSWWAFFTSASLFNDFGMTLNATSMVKYRQSNFVLILGSFLIIAGNTAFPILLRFFIWIITFTLPKNSLHREVDIILISLHFLLDHPRRCFTLLFPSRVTFWLFALLIILNIADTLIFIALDFNNPSLEEIGPTHLKVLNCLFQSIATRTAGFTVVSLSTLHTAVLVSYMFMMYISVFPVAVSIRKTNVYEERSLGIYSNDDDSQNASFVGTHIRQQLSFDLWYIFLGLFIICIVENKKIKDESIPSFNVFSVLFEIISAYCTVGLSFGSPDINSSFSSKFSIIGKLVIISLQIRGRHRGLPYTLDRAVILPTEKMGRVEEEDYQRKTKVPVINNDNLYHS</sequence>
<dbReference type="NCBIfam" id="TIGR00934">
    <property type="entry name" value="2a38euk"/>
    <property type="match status" value="1"/>
</dbReference>
<evidence type="ECO:0000256" key="4">
    <source>
        <dbReference type="ARBA" id="ARBA00022538"/>
    </source>
</evidence>
<feature type="transmembrane region" description="Helical" evidence="10">
    <location>
        <begin position="406"/>
        <end position="425"/>
    </location>
</feature>
<evidence type="ECO:0000313" key="12">
    <source>
        <dbReference type="EMBL" id="CCJ31020.1"/>
    </source>
</evidence>
<dbReference type="InterPro" id="IPR004773">
    <property type="entry name" value="K/Na_transp_Trk1/HKT1"/>
</dbReference>
<dbReference type="InterPro" id="IPR051143">
    <property type="entry name" value="TrkH_K-transport"/>
</dbReference>
<organism evidence="13">
    <name type="scientific">Pneumocystis jirovecii</name>
    <name type="common">Human pneumocystis pneumonia agent</name>
    <dbReference type="NCBI Taxonomy" id="42068"/>
    <lineage>
        <taxon>Eukaryota</taxon>
        <taxon>Fungi</taxon>
        <taxon>Dikarya</taxon>
        <taxon>Ascomycota</taxon>
        <taxon>Taphrinomycotina</taxon>
        <taxon>Pneumocystomycetes</taxon>
        <taxon>Pneumocystaceae</taxon>
        <taxon>Pneumocystis</taxon>
    </lineage>
</organism>
<evidence type="ECO:0000256" key="5">
    <source>
        <dbReference type="ARBA" id="ARBA00022692"/>
    </source>
</evidence>
<dbReference type="STRING" id="1209962.L0PH96"/>
<dbReference type="PANTHER" id="PTHR31064">
    <property type="entry name" value="POTASSIUM TRANSPORT PROTEIN DDB_G0292412-RELATED"/>
    <property type="match status" value="1"/>
</dbReference>
<keyword evidence="7 10" id="KW-1133">Transmembrane helix</keyword>
<feature type="transmembrane region" description="Helical" evidence="10">
    <location>
        <begin position="505"/>
        <end position="525"/>
    </location>
</feature>
<dbReference type="InParanoid" id="L0PH96"/>
<dbReference type="Pfam" id="PF02386">
    <property type="entry name" value="TrkH"/>
    <property type="match status" value="1"/>
</dbReference>
<keyword evidence="8 10" id="KW-0406">Ion transport</keyword>
<dbReference type="VEuPathDB" id="FungiDB:PNEJI1_000744"/>
<comment type="subcellular location">
    <subcellularLocation>
        <location evidence="1">Membrane</location>
        <topology evidence="1">Multi-pass membrane protein</topology>
    </subcellularLocation>
</comment>
<reference evidence="12 13" key="1">
    <citation type="journal article" date="2012" name="MBio">
        <title>De novo assembly of the Pneumocystis jirovecii genome from a single bronchoalveolar lavage fluid specimen from a patient.</title>
        <authorList>
            <person name="Cisse O.H."/>
            <person name="Pagni M."/>
            <person name="Hauser P.M."/>
        </authorList>
    </citation>
    <scope>NUCLEOTIDE SEQUENCE [LARGE SCALE GENOMIC DNA]</scope>
    <source>
        <strain evidence="12 13">SE8</strain>
    </source>
</reference>
<dbReference type="GO" id="GO:0140107">
    <property type="term" value="F:high-affinity potassium ion transmembrane transporter activity"/>
    <property type="evidence" value="ECO:0007669"/>
    <property type="project" value="TreeGrafter"/>
</dbReference>
<proteinExistence type="inferred from homology"/>
<evidence type="ECO:0000256" key="2">
    <source>
        <dbReference type="ARBA" id="ARBA00009137"/>
    </source>
</evidence>
<comment type="similarity">
    <text evidence="2 10">Belongs to the TrkH potassium transport family.</text>
</comment>
<evidence type="ECO:0000313" key="13">
    <source>
        <dbReference type="Proteomes" id="UP000010422"/>
    </source>
</evidence>
<keyword evidence="3 10" id="KW-0813">Transport</keyword>
<protein>
    <recommendedName>
        <fullName evidence="10">Potassium transport protein</fullName>
    </recommendedName>
</protein>
<feature type="transmembrane region" description="Helical" evidence="10">
    <location>
        <begin position="651"/>
        <end position="672"/>
    </location>
</feature>
<feature type="transmembrane region" description="Helical" evidence="10">
    <location>
        <begin position="622"/>
        <end position="639"/>
    </location>
</feature>
<dbReference type="FunCoup" id="L0PH96">
    <property type="interactions" value="27"/>
</dbReference>
<dbReference type="GO" id="GO:1990573">
    <property type="term" value="P:potassium ion import across plasma membrane"/>
    <property type="evidence" value="ECO:0007669"/>
    <property type="project" value="TreeGrafter"/>
</dbReference>
<accession>L0PH96</accession>
<evidence type="ECO:0000256" key="1">
    <source>
        <dbReference type="ARBA" id="ARBA00004141"/>
    </source>
</evidence>
<dbReference type="InterPro" id="IPR003445">
    <property type="entry name" value="Cat_transpt"/>
</dbReference>